<sequence>MGLEFWNPRSGCLEEGELRNQAWVRILGLPISLWVPSILRRVGEVCGGFLAIDPLTEKMEELQWARNLVKSNGEDLPSSSEIRVEKATYHLSLWWEVLPSLRQNTKNCSGSTDRPSGEVRGEVDARVCPRVEEMENAQLETQFQSADGTRGQVNGAGIEAIVNRVQNGSMTRPSFNFSVAGPSSAGLVVGLEGSKRVVGPSSQSPSLKEDVDGGVGPASGLSCSKGKGWAAIEVNASPIEPSFLLRESPGQSQAQLTASGLSLKAQSSMCNSELEFIKMREKED</sequence>
<name>A5BJ15_VITVI</name>
<dbReference type="ExpressionAtlas" id="A5BJ15">
    <property type="expression patterns" value="baseline and differential"/>
</dbReference>
<organism evidence="1">
    <name type="scientific">Vitis vinifera</name>
    <name type="common">Grape</name>
    <dbReference type="NCBI Taxonomy" id="29760"/>
    <lineage>
        <taxon>Eukaryota</taxon>
        <taxon>Viridiplantae</taxon>
        <taxon>Streptophyta</taxon>
        <taxon>Embryophyta</taxon>
        <taxon>Tracheophyta</taxon>
        <taxon>Spermatophyta</taxon>
        <taxon>Magnoliopsida</taxon>
        <taxon>eudicotyledons</taxon>
        <taxon>Gunneridae</taxon>
        <taxon>Pentapetalae</taxon>
        <taxon>rosids</taxon>
        <taxon>Vitales</taxon>
        <taxon>Vitaceae</taxon>
        <taxon>Viteae</taxon>
        <taxon>Vitis</taxon>
    </lineage>
</organism>
<dbReference type="AlphaFoldDB" id="A5BJ15"/>
<dbReference type="PANTHER" id="PTHR34427:SF5">
    <property type="entry name" value="DUF4283 DOMAIN-CONTAINING PROTEIN"/>
    <property type="match status" value="1"/>
</dbReference>
<accession>A5BJ15</accession>
<reference evidence="1" key="1">
    <citation type="journal article" date="2007" name="PLoS ONE">
        <title>The first genome sequence of an elite grapevine cultivar (Pinot noir Vitis vinifera L.): coping with a highly heterozygous genome.</title>
        <authorList>
            <person name="Velasco R."/>
            <person name="Zharkikh A."/>
            <person name="Troggio M."/>
            <person name="Cartwright D.A."/>
            <person name="Cestaro A."/>
            <person name="Pruss D."/>
            <person name="Pindo M."/>
            <person name="FitzGerald L.M."/>
            <person name="Vezzulli S."/>
            <person name="Reid J."/>
            <person name="Malacarne G."/>
            <person name="Iliev D."/>
            <person name="Coppola G."/>
            <person name="Wardell B."/>
            <person name="Micheletti D."/>
            <person name="Macalma T."/>
            <person name="Facci M."/>
            <person name="Mitchell J.T."/>
            <person name="Perazzolli M."/>
            <person name="Eldredge G."/>
            <person name="Gatto P."/>
            <person name="Oyzerski R."/>
            <person name="Moretto M."/>
            <person name="Gutin N."/>
            <person name="Stefanini M."/>
            <person name="Chen Y."/>
            <person name="Segala C."/>
            <person name="Davenport C."/>
            <person name="Dematte L."/>
            <person name="Mraz A."/>
            <person name="Battilana J."/>
            <person name="Stormo K."/>
            <person name="Costa F."/>
            <person name="Tao Q."/>
            <person name="Si-Ammour A."/>
            <person name="Harkins T."/>
            <person name="Lackey A."/>
            <person name="Perbost C."/>
            <person name="Taillon B."/>
            <person name="Stella A."/>
            <person name="Solovyev V."/>
            <person name="Fawcett J.A."/>
            <person name="Sterck L."/>
            <person name="Vandepoele K."/>
            <person name="Grando S.M."/>
            <person name="Toppo S."/>
            <person name="Moser C."/>
            <person name="Lanchbury J."/>
            <person name="Bogden R."/>
            <person name="Skolnick M."/>
            <person name="Sgaramella V."/>
            <person name="Bhatnagar S.K."/>
            <person name="Fontana P."/>
            <person name="Gutin A."/>
            <person name="Van de Peer Y."/>
            <person name="Salamini F."/>
            <person name="Viola R."/>
        </authorList>
    </citation>
    <scope>NUCLEOTIDE SEQUENCE</scope>
</reference>
<protein>
    <submittedName>
        <fullName evidence="1">Uncharacterized protein</fullName>
    </submittedName>
</protein>
<dbReference type="EMBL" id="AM461156">
    <property type="protein sequence ID" value="CAN70232.1"/>
    <property type="molecule type" value="Genomic_DNA"/>
</dbReference>
<dbReference type="PANTHER" id="PTHR34427">
    <property type="entry name" value="DUF4283 DOMAIN PROTEIN"/>
    <property type="match status" value="1"/>
</dbReference>
<evidence type="ECO:0000313" key="1">
    <source>
        <dbReference type="EMBL" id="CAN70232.1"/>
    </source>
</evidence>
<gene>
    <name evidence="1" type="ORF">VITISV_024793</name>
</gene>
<proteinExistence type="predicted"/>